<organism evidence="2 3">
    <name type="scientific">Natronorubrum tibetense GA33</name>
    <dbReference type="NCBI Taxonomy" id="1114856"/>
    <lineage>
        <taxon>Archaea</taxon>
        <taxon>Methanobacteriati</taxon>
        <taxon>Methanobacteriota</taxon>
        <taxon>Stenosarchaea group</taxon>
        <taxon>Halobacteria</taxon>
        <taxon>Halobacteriales</taxon>
        <taxon>Natrialbaceae</taxon>
        <taxon>Natronorubrum</taxon>
    </lineage>
</organism>
<comment type="caution">
    <text evidence="2">The sequence shown here is derived from an EMBL/GenBank/DDBJ whole genome shotgun (WGS) entry which is preliminary data.</text>
</comment>
<gene>
    <name evidence="2" type="ORF">C496_08014</name>
</gene>
<feature type="compositionally biased region" description="Acidic residues" evidence="1">
    <location>
        <begin position="30"/>
        <end position="46"/>
    </location>
</feature>
<sequence length="104" mass="11198">MPSRLSRQSLSTHAGWIGLAGCLDTLPTDGNDDTGNETDSEDESDAQDIGVDDSVGFDAYDFEVDVPRNNAERHSGNVLEGVEMVYESEKGDTDSNSSIGIRSR</sequence>
<name>L9W0Z5_9EURY</name>
<protein>
    <submittedName>
        <fullName evidence="2">Uncharacterized protein</fullName>
    </submittedName>
</protein>
<reference evidence="2 3" key="1">
    <citation type="journal article" date="2014" name="PLoS Genet.">
        <title>Phylogenetically driven sequencing of extremely halophilic archaea reveals strategies for static and dynamic osmo-response.</title>
        <authorList>
            <person name="Becker E.A."/>
            <person name="Seitzer P.M."/>
            <person name="Tritt A."/>
            <person name="Larsen D."/>
            <person name="Krusor M."/>
            <person name="Yao A.I."/>
            <person name="Wu D."/>
            <person name="Madern D."/>
            <person name="Eisen J.A."/>
            <person name="Darling A.E."/>
            <person name="Facciotti M.T."/>
        </authorList>
    </citation>
    <scope>NUCLEOTIDE SEQUENCE [LARGE SCALE GENOMIC DNA]</scope>
    <source>
        <strain evidence="2 3">GA33</strain>
    </source>
</reference>
<dbReference type="Proteomes" id="UP000011599">
    <property type="component" value="Unassembled WGS sequence"/>
</dbReference>
<dbReference type="PATRIC" id="fig|1114856.3.peg.1672"/>
<evidence type="ECO:0000313" key="3">
    <source>
        <dbReference type="Proteomes" id="UP000011599"/>
    </source>
</evidence>
<evidence type="ECO:0000256" key="1">
    <source>
        <dbReference type="SAM" id="MobiDB-lite"/>
    </source>
</evidence>
<dbReference type="EMBL" id="AOHW01000024">
    <property type="protein sequence ID" value="ELY41983.1"/>
    <property type="molecule type" value="Genomic_DNA"/>
</dbReference>
<evidence type="ECO:0000313" key="2">
    <source>
        <dbReference type="EMBL" id="ELY41983.1"/>
    </source>
</evidence>
<dbReference type="AlphaFoldDB" id="L9W0Z5"/>
<feature type="region of interest" description="Disordered" evidence="1">
    <location>
        <begin position="21"/>
        <end position="54"/>
    </location>
</feature>
<proteinExistence type="predicted"/>
<keyword evidence="3" id="KW-1185">Reference proteome</keyword>
<dbReference type="PROSITE" id="PS51257">
    <property type="entry name" value="PROKAR_LIPOPROTEIN"/>
    <property type="match status" value="1"/>
</dbReference>
<accession>L9W0Z5</accession>